<keyword evidence="1" id="KW-0998">Cell outer membrane</keyword>
<feature type="chain" id="PRO_5047256486" description="Lipid A deacylase" evidence="2">
    <location>
        <begin position="23"/>
        <end position="183"/>
    </location>
</feature>
<accession>A0ABT7EJ79</accession>
<name>A0ABT7EJ79_9GAMM</name>
<dbReference type="PIRSF" id="PIRSF029681">
    <property type="entry name" value="PagL"/>
    <property type="match status" value="1"/>
</dbReference>
<dbReference type="GO" id="GO:0016787">
    <property type="term" value="F:hydrolase activity"/>
    <property type="evidence" value="ECO:0007669"/>
    <property type="project" value="UniProtKB-KW"/>
</dbReference>
<proteinExistence type="inferred from homology"/>
<protein>
    <recommendedName>
        <fullName evidence="1">Lipid A deacylase</fullName>
        <ecNumber evidence="1">3.1.1.77</ecNumber>
    </recommendedName>
    <alternativeName>
        <fullName evidence="1">LPS 3-O-deacylase</fullName>
    </alternativeName>
    <alternativeName>
        <fullName evidence="1">Outer membrane enzyme</fullName>
    </alternativeName>
</protein>
<reference evidence="3 4" key="1">
    <citation type="submission" date="2023-05" db="EMBL/GenBank/DDBJ databases">
        <title>Pseudoalteromonas ardens sp. nov., Pseudoalteromonas obscura sp. nov., and Pseudoalteromonas umbrosa sp. nov., isolated from the coral Montipora capitata.</title>
        <authorList>
            <person name="Thomas E.M."/>
            <person name="Smith E.M."/>
            <person name="Papke E."/>
            <person name="Shlafstein M.D."/>
            <person name="Oline D.K."/>
            <person name="Videau P."/>
            <person name="Saw J.H."/>
            <person name="Strangman W.K."/>
            <person name="Ushijima B."/>
        </authorList>
    </citation>
    <scope>NUCLEOTIDE SEQUENCE [LARGE SCALE GENOMIC DNA]</scope>
    <source>
        <strain evidence="3 4">P94</strain>
    </source>
</reference>
<keyword evidence="2" id="KW-0732">Signal</keyword>
<comment type="function">
    <text evidence="1">Has lipid A 3-O-deacylase activity. Hydrolyzes the ester bond at the 3 position of lipid A, a bioactive component of lipopolysaccharide (LPS), thereby releasing the primary fatty acyl moiety.</text>
</comment>
<evidence type="ECO:0000256" key="1">
    <source>
        <dbReference type="PIRNR" id="PIRNR029681"/>
    </source>
</evidence>
<comment type="subcellular location">
    <subcellularLocation>
        <location evidence="1">Cell outer membrane</location>
        <topology evidence="1">Multi-pass membrane protein</topology>
    </subcellularLocation>
</comment>
<comment type="catalytic activity">
    <reaction evidence="1">
        <text>a 3-(acyloxy)acyl derivative of bacterial toxin + H2O = a 3-hydroxyacyl derivative of bacterial toxin + a fatty acid + H(+)</text>
        <dbReference type="Rhea" id="RHEA:12032"/>
        <dbReference type="ChEBI" id="CHEBI:15377"/>
        <dbReference type="ChEBI" id="CHEBI:15378"/>
        <dbReference type="ChEBI" id="CHEBI:28868"/>
        <dbReference type="ChEBI" id="CHEBI:136853"/>
        <dbReference type="ChEBI" id="CHEBI:140675"/>
        <dbReference type="EC" id="3.1.1.77"/>
    </reaction>
</comment>
<feature type="signal peptide" evidence="2">
    <location>
        <begin position="1"/>
        <end position="22"/>
    </location>
</feature>
<gene>
    <name evidence="3" type="ORF">QNM18_08675</name>
</gene>
<evidence type="ECO:0000313" key="3">
    <source>
        <dbReference type="EMBL" id="MDK2595111.1"/>
    </source>
</evidence>
<organism evidence="3 4">
    <name type="scientific">Pseudoalteromonas obscura</name>
    <dbReference type="NCBI Taxonomy" id="3048491"/>
    <lineage>
        <taxon>Bacteria</taxon>
        <taxon>Pseudomonadati</taxon>
        <taxon>Pseudomonadota</taxon>
        <taxon>Gammaproteobacteria</taxon>
        <taxon>Alteromonadales</taxon>
        <taxon>Pseudoalteromonadaceae</taxon>
        <taxon>Pseudoalteromonas</taxon>
    </lineage>
</organism>
<keyword evidence="1" id="KW-0472">Membrane</keyword>
<keyword evidence="1 3" id="KW-0378">Hydrolase</keyword>
<evidence type="ECO:0000313" key="4">
    <source>
        <dbReference type="Proteomes" id="UP001231915"/>
    </source>
</evidence>
<comment type="subunit">
    <text evidence="1">Homodimer.</text>
</comment>
<comment type="similarity">
    <text evidence="1">Belongs to the PagL family.</text>
</comment>
<dbReference type="InterPro" id="IPR018550">
    <property type="entry name" value="Lipid-A_deacylase-rel"/>
</dbReference>
<dbReference type="EMBL" id="JASJUT010000003">
    <property type="protein sequence ID" value="MDK2595111.1"/>
    <property type="molecule type" value="Genomic_DNA"/>
</dbReference>
<dbReference type="Pfam" id="PF09411">
    <property type="entry name" value="PagL"/>
    <property type="match status" value="1"/>
</dbReference>
<evidence type="ECO:0000256" key="2">
    <source>
        <dbReference type="SAM" id="SignalP"/>
    </source>
</evidence>
<comment type="caution">
    <text evidence="3">The sequence shown here is derived from an EMBL/GenBank/DDBJ whole genome shotgun (WGS) entry which is preliminary data.</text>
</comment>
<dbReference type="RefSeq" id="WP_284136921.1">
    <property type="nucleotide sequence ID" value="NZ_JASJUT010000003.1"/>
</dbReference>
<dbReference type="Gene3D" id="2.40.160.20">
    <property type="match status" value="1"/>
</dbReference>
<sequence length="183" mass="20112">MSAVKSQSTFIALLLVAISVFSAQSQSRGSALAIDYIQGEGGTSGVKLAYLERLMTSSDLLASFDVSLEASINLWDREKYHIKETNLVFAISPILHYQVMSLKNGAAIFAELGIGVAYVKNKVFVGKNIGSHLQFEDRIGVAMKFGEKNKDIIALRYLHYSNAGIKRPNPGLDFISLSFTRLF</sequence>
<dbReference type="Proteomes" id="UP001231915">
    <property type="component" value="Unassembled WGS sequence"/>
</dbReference>
<keyword evidence="4" id="KW-1185">Reference proteome</keyword>
<dbReference type="EC" id="3.1.1.77" evidence="1"/>